<evidence type="ECO:0000313" key="17">
    <source>
        <dbReference type="EMBL" id="MQL92897.1"/>
    </source>
</evidence>
<dbReference type="Pfam" id="PF02099">
    <property type="entry name" value="Josephin"/>
    <property type="match status" value="1"/>
</dbReference>
<dbReference type="AlphaFoldDB" id="A0A843VEI4"/>
<evidence type="ECO:0000256" key="9">
    <source>
        <dbReference type="ARBA" id="ARBA00023163"/>
    </source>
</evidence>
<feature type="compositionally biased region" description="Polar residues" evidence="14">
    <location>
        <begin position="318"/>
        <end position="333"/>
    </location>
</feature>
<proteinExistence type="predicted"/>
<feature type="active site" evidence="13">
    <location>
        <position position="160"/>
    </location>
</feature>
<evidence type="ECO:0000256" key="3">
    <source>
        <dbReference type="ARBA" id="ARBA00012759"/>
    </source>
</evidence>
<dbReference type="SMART" id="SM01246">
    <property type="entry name" value="Josephin"/>
    <property type="match status" value="1"/>
</dbReference>
<feature type="region of interest" description="Disordered" evidence="14">
    <location>
        <begin position="318"/>
        <end position="351"/>
    </location>
</feature>
<dbReference type="FunFam" id="1.10.287.10:FF:000012">
    <property type="entry name" value="Ataxin-3 homolog"/>
    <property type="match status" value="1"/>
</dbReference>
<comment type="subcellular location">
    <subcellularLocation>
        <location evidence="2">Nucleus</location>
    </subcellularLocation>
</comment>
<evidence type="ECO:0000256" key="10">
    <source>
        <dbReference type="ARBA" id="ARBA00023242"/>
    </source>
</evidence>
<keyword evidence="4" id="KW-0645">Protease</keyword>
<dbReference type="GO" id="GO:0006508">
    <property type="term" value="P:proteolysis"/>
    <property type="evidence" value="ECO:0007669"/>
    <property type="project" value="UniProtKB-KW"/>
</dbReference>
<evidence type="ECO:0000256" key="6">
    <source>
        <dbReference type="ARBA" id="ARBA00022801"/>
    </source>
</evidence>
<evidence type="ECO:0000256" key="13">
    <source>
        <dbReference type="PROSITE-ProRule" id="PRU00331"/>
    </source>
</evidence>
<feature type="active site" evidence="13">
    <location>
        <position position="47"/>
    </location>
</feature>
<evidence type="ECO:0000256" key="1">
    <source>
        <dbReference type="ARBA" id="ARBA00000707"/>
    </source>
</evidence>
<keyword evidence="5" id="KW-0833">Ubl conjugation pathway</keyword>
<keyword evidence="6 13" id="KW-0378">Hydrolase</keyword>
<evidence type="ECO:0000256" key="11">
    <source>
        <dbReference type="ARBA" id="ARBA00056847"/>
    </source>
</evidence>
<comment type="caution">
    <text evidence="17">The sequence shown here is derived from an EMBL/GenBank/DDBJ whole genome shotgun (WGS) entry which is preliminary data.</text>
</comment>
<comment type="function">
    <text evidence="11">Interacts with key regulators of transcription and represses transcription. Acts as a histone-binding protein that regulates transcription. Acts as a deubiquitinating enzyme.</text>
</comment>
<sequence length="476" mass="51787">MRFFLFGFFIPLISRVFGRARKKERMEGGSTSNGGLLYHEVQESKLCAVHCVNTVLQGPFFSELDLAALASDLDQRERQMMLMETDGGDGGGALVSVGVGDFLSEDSHNVSMGGDFSIQVLEKALEVWDLHVIPLDSPVAEPTKHDPEMENAYICHLQDHWFCIRKVNGEWYNFNSLYAAPEHLTKFYLSAYLDSLKSGGWSIFLVRGNFPRECPISSSEASNGFGQWLTPEDAERITKSCNQKRVASQRGDAHSLRPLNPVNYAGEMEDISDQEAADLNAAIQASLMDTSALDADNGASQDKSSWMDSTVVGGANASHLQSNFSTNSAVDTKSSQREAHQGDADPCHALGEQSMHTTSNWTMKPCNQKEAATCRSNKSVPSSPAQLPGTEDADTEEDEAELLNAAIQASLMDPAAFISKSCTRQQESSCNDPPIADAETRDEGCVSAARVCTERNELDAADSTTSVDSQTLSGDH</sequence>
<dbReference type="PROSITE" id="PS50957">
    <property type="entry name" value="JOSEPHIN"/>
    <property type="match status" value="1"/>
</dbReference>
<protein>
    <recommendedName>
        <fullName evidence="3">ubiquitinyl hydrolase 1</fullName>
        <ecNumber evidence="3">3.4.19.12</ecNumber>
    </recommendedName>
</protein>
<evidence type="ECO:0000256" key="7">
    <source>
        <dbReference type="ARBA" id="ARBA00022807"/>
    </source>
</evidence>
<evidence type="ECO:0000313" key="18">
    <source>
        <dbReference type="Proteomes" id="UP000652761"/>
    </source>
</evidence>
<dbReference type="Gene3D" id="1.10.287.10">
    <property type="entry name" value="S15/NS1, RNA-binding"/>
    <property type="match status" value="1"/>
</dbReference>
<keyword evidence="8" id="KW-0805">Transcription regulation</keyword>
<evidence type="ECO:0000256" key="2">
    <source>
        <dbReference type="ARBA" id="ARBA00004123"/>
    </source>
</evidence>
<feature type="compositionally biased region" description="Basic and acidic residues" evidence="14">
    <location>
        <begin position="334"/>
        <end position="346"/>
    </location>
</feature>
<evidence type="ECO:0000256" key="12">
    <source>
        <dbReference type="PIRSR" id="PIRSR633865-1"/>
    </source>
</evidence>
<dbReference type="FunFam" id="3.90.70.40:FF:000004">
    <property type="entry name" value="ataxin-3 homolog"/>
    <property type="match status" value="1"/>
</dbReference>
<evidence type="ECO:0000256" key="15">
    <source>
        <dbReference type="SAM" id="SignalP"/>
    </source>
</evidence>
<keyword evidence="10" id="KW-0539">Nucleus</keyword>
<feature type="chain" id="PRO_5032841537" description="ubiquitinyl hydrolase 1" evidence="15">
    <location>
        <begin position="21"/>
        <end position="476"/>
    </location>
</feature>
<evidence type="ECO:0000256" key="14">
    <source>
        <dbReference type="SAM" id="MobiDB-lite"/>
    </source>
</evidence>
<dbReference type="GO" id="GO:0005634">
    <property type="term" value="C:nucleus"/>
    <property type="evidence" value="ECO:0007669"/>
    <property type="project" value="UniProtKB-SubCell"/>
</dbReference>
<dbReference type="EMBL" id="NMUH01001498">
    <property type="protein sequence ID" value="MQL92897.1"/>
    <property type="molecule type" value="Genomic_DNA"/>
</dbReference>
<evidence type="ECO:0000256" key="8">
    <source>
        <dbReference type="ARBA" id="ARBA00023015"/>
    </source>
</evidence>
<feature type="signal peptide" evidence="15">
    <location>
        <begin position="1"/>
        <end position="20"/>
    </location>
</feature>
<keyword evidence="18" id="KW-1185">Reference proteome</keyword>
<dbReference type="Gene3D" id="3.90.70.40">
    <property type="match status" value="1"/>
</dbReference>
<dbReference type="PRINTS" id="PR01233">
    <property type="entry name" value="JOSEPHIN"/>
</dbReference>
<accession>A0A843VEI4</accession>
<dbReference type="InterPro" id="IPR006155">
    <property type="entry name" value="Josephin"/>
</dbReference>
<comment type="catalytic activity">
    <reaction evidence="1">
        <text>Thiol-dependent hydrolysis of ester, thioester, amide, peptide and isopeptide bonds formed by the C-terminal Gly of ubiquitin (a 76-residue protein attached to proteins as an intracellular targeting signal).</text>
        <dbReference type="EC" id="3.4.19.12"/>
    </reaction>
</comment>
<feature type="compositionally biased region" description="Polar residues" evidence="14">
    <location>
        <begin position="374"/>
        <end position="385"/>
    </location>
</feature>
<feature type="region of interest" description="Disordered" evidence="14">
    <location>
        <begin position="373"/>
        <end position="398"/>
    </location>
</feature>
<feature type="active site" description="Nucleophile" evidence="12">
    <location>
        <position position="47"/>
    </location>
</feature>
<keyword evidence="15" id="KW-0732">Signal</keyword>
<dbReference type="Proteomes" id="UP000652761">
    <property type="component" value="Unassembled WGS sequence"/>
</dbReference>
<dbReference type="OrthoDB" id="10063692at2759"/>
<keyword evidence="7" id="KW-0788">Thiol protease</keyword>
<dbReference type="PANTHER" id="PTHR14159:SF0">
    <property type="entry name" value="ATAXIN-3-RELATED"/>
    <property type="match status" value="1"/>
</dbReference>
<gene>
    <name evidence="17" type="ORF">Taro_025541</name>
</gene>
<dbReference type="PANTHER" id="PTHR14159">
    <property type="entry name" value="ATAXIN-3-RELATED"/>
    <property type="match status" value="1"/>
</dbReference>
<reference evidence="17" key="1">
    <citation type="submission" date="2017-07" db="EMBL/GenBank/DDBJ databases">
        <title>Taro Niue Genome Assembly and Annotation.</title>
        <authorList>
            <person name="Atibalentja N."/>
            <person name="Keating K."/>
            <person name="Fields C.J."/>
        </authorList>
    </citation>
    <scope>NUCLEOTIDE SEQUENCE</scope>
    <source>
        <strain evidence="17">Niue_2</strain>
        <tissue evidence="17">Leaf</tissue>
    </source>
</reference>
<feature type="active site" evidence="12 13">
    <location>
        <position position="175"/>
    </location>
</feature>
<dbReference type="EC" id="3.4.19.12" evidence="3"/>
<dbReference type="InterPro" id="IPR033865">
    <property type="entry name" value="Ataxin-3"/>
</dbReference>
<evidence type="ECO:0000259" key="16">
    <source>
        <dbReference type="PROSITE" id="PS50957"/>
    </source>
</evidence>
<dbReference type="GO" id="GO:0004843">
    <property type="term" value="F:cysteine-type deubiquitinase activity"/>
    <property type="evidence" value="ECO:0007669"/>
    <property type="project" value="UniProtKB-EC"/>
</dbReference>
<organism evidence="17 18">
    <name type="scientific">Colocasia esculenta</name>
    <name type="common">Wild taro</name>
    <name type="synonym">Arum esculentum</name>
    <dbReference type="NCBI Taxonomy" id="4460"/>
    <lineage>
        <taxon>Eukaryota</taxon>
        <taxon>Viridiplantae</taxon>
        <taxon>Streptophyta</taxon>
        <taxon>Embryophyta</taxon>
        <taxon>Tracheophyta</taxon>
        <taxon>Spermatophyta</taxon>
        <taxon>Magnoliopsida</taxon>
        <taxon>Liliopsida</taxon>
        <taxon>Araceae</taxon>
        <taxon>Aroideae</taxon>
        <taxon>Colocasieae</taxon>
        <taxon>Colocasia</taxon>
    </lineage>
</organism>
<keyword evidence="9" id="KW-0804">Transcription</keyword>
<dbReference type="GO" id="GO:0016579">
    <property type="term" value="P:protein deubiquitination"/>
    <property type="evidence" value="ECO:0007669"/>
    <property type="project" value="InterPro"/>
</dbReference>
<evidence type="ECO:0000256" key="4">
    <source>
        <dbReference type="ARBA" id="ARBA00022670"/>
    </source>
</evidence>
<name>A0A843VEI4_COLES</name>
<evidence type="ECO:0000256" key="5">
    <source>
        <dbReference type="ARBA" id="ARBA00022786"/>
    </source>
</evidence>
<feature type="active site" description="Proton acceptor" evidence="12">
    <location>
        <position position="160"/>
    </location>
</feature>
<feature type="domain" description="Josephin" evidence="16">
    <location>
        <begin position="34"/>
        <end position="221"/>
    </location>
</feature>